<reference evidence="2 3" key="1">
    <citation type="journal article" date="2018" name="Biotechnol. Biofuels">
        <title>Integrative visual omics of the white-rot fungus Polyporus brumalis exposes the biotechnological potential of its oxidative enzymes for delignifying raw plant biomass.</title>
        <authorList>
            <person name="Miyauchi S."/>
            <person name="Rancon A."/>
            <person name="Drula E."/>
            <person name="Hage H."/>
            <person name="Chaduli D."/>
            <person name="Favel A."/>
            <person name="Grisel S."/>
            <person name="Henrissat B."/>
            <person name="Herpoel-Gimbert I."/>
            <person name="Ruiz-Duenas F.J."/>
            <person name="Chevret D."/>
            <person name="Hainaut M."/>
            <person name="Lin J."/>
            <person name="Wang M."/>
            <person name="Pangilinan J."/>
            <person name="Lipzen A."/>
            <person name="Lesage-Meessen L."/>
            <person name="Navarro D."/>
            <person name="Riley R."/>
            <person name="Grigoriev I.V."/>
            <person name="Zhou S."/>
            <person name="Raouche S."/>
            <person name="Rosso M.N."/>
        </authorList>
    </citation>
    <scope>NUCLEOTIDE SEQUENCE [LARGE SCALE GENOMIC DNA]</scope>
    <source>
        <strain evidence="2 3">BRFM 1820</strain>
    </source>
</reference>
<protein>
    <submittedName>
        <fullName evidence="2">Uncharacterized protein</fullName>
    </submittedName>
</protein>
<evidence type="ECO:0000256" key="1">
    <source>
        <dbReference type="SAM" id="MobiDB-lite"/>
    </source>
</evidence>
<dbReference type="AlphaFoldDB" id="A0A371DS21"/>
<dbReference type="Proteomes" id="UP000256964">
    <property type="component" value="Unassembled WGS sequence"/>
</dbReference>
<sequence length="217" mass="23790">MPATSTWGLGRRRRCPLGSPRVRRPVRGRARLFDPPRRRPGPLAQAKRRHLMPASVTTLVDGRLVPFRHSLGRWRTTLSSRVSTMSAVALWPHRVQETCGVPDVEQGAVTHCRQVQCPSFRPLSGRASGTCCSTPFGLSAEQVHCRLDIARVARQDAICVRACVCACEERSAHDQALGRRRGAAGSWNAMACIECTAHVSIEADSGNSYSLRGCSYS</sequence>
<evidence type="ECO:0000313" key="2">
    <source>
        <dbReference type="EMBL" id="RDX55304.1"/>
    </source>
</evidence>
<gene>
    <name evidence="2" type="ORF">OH76DRAFT_731018</name>
</gene>
<accession>A0A371DS21</accession>
<name>A0A371DS21_9APHY</name>
<dbReference type="EMBL" id="KZ857382">
    <property type="protein sequence ID" value="RDX55304.1"/>
    <property type="molecule type" value="Genomic_DNA"/>
</dbReference>
<organism evidence="2 3">
    <name type="scientific">Lentinus brumalis</name>
    <dbReference type="NCBI Taxonomy" id="2498619"/>
    <lineage>
        <taxon>Eukaryota</taxon>
        <taxon>Fungi</taxon>
        <taxon>Dikarya</taxon>
        <taxon>Basidiomycota</taxon>
        <taxon>Agaricomycotina</taxon>
        <taxon>Agaricomycetes</taxon>
        <taxon>Polyporales</taxon>
        <taxon>Polyporaceae</taxon>
        <taxon>Lentinus</taxon>
    </lineage>
</organism>
<feature type="compositionally biased region" description="Basic residues" evidence="1">
    <location>
        <begin position="10"/>
        <end position="24"/>
    </location>
</feature>
<proteinExistence type="predicted"/>
<feature type="region of interest" description="Disordered" evidence="1">
    <location>
        <begin position="1"/>
        <end position="24"/>
    </location>
</feature>
<keyword evidence="3" id="KW-1185">Reference proteome</keyword>
<evidence type="ECO:0000313" key="3">
    <source>
        <dbReference type="Proteomes" id="UP000256964"/>
    </source>
</evidence>